<keyword evidence="3" id="KW-0479">Metal-binding</keyword>
<sequence>MRTVVDKELADWAVAHRRYLHENPELSGQEYETCVYIRRCLEELQIEILDYPAPNLVGFLRGTEGQKTIALRADIDALPIVEEGEKPYLSKVAGVAHVCGHDGHTAILLAVAKWLSENRSMIRHNILFLFQSSEEMSPSGAEALVQQGAIDGADAVFGMHLMQSLEKGKIGYHYGAMMASSDDFRIKITGKGGHGSSPHETVDPTYVAGHILLGLQAIVSRKVNPVQPAVISVGQVLAGSNYNIIPNEAVMTGTIRTFSEETRQFIFEEVKRLAEGMSTTFGAVGEVSYILGTPPLVNDKEMSRFAESVIRESYGEHVAVEIEPVMGADDFSFYGQKRPSTYLMFGMGGEKSQYPHHHPRFDIDEEEIGTAIDLFLQLVSRFE</sequence>
<keyword evidence="3" id="KW-0464">Manganese</keyword>
<dbReference type="InterPro" id="IPR011650">
    <property type="entry name" value="Peptidase_M20_dimer"/>
</dbReference>
<dbReference type="SUPFAM" id="SSF55031">
    <property type="entry name" value="Bacterial exopeptidase dimerisation domain"/>
    <property type="match status" value="1"/>
</dbReference>
<dbReference type="EMBL" id="FORT01000021">
    <property type="protein sequence ID" value="SFK83404.1"/>
    <property type="molecule type" value="Genomic_DNA"/>
</dbReference>
<dbReference type="SUPFAM" id="SSF53187">
    <property type="entry name" value="Zn-dependent exopeptidases"/>
    <property type="match status" value="1"/>
</dbReference>
<dbReference type="PANTHER" id="PTHR11014:SF63">
    <property type="entry name" value="METALLOPEPTIDASE, PUTATIVE (AFU_ORTHOLOGUE AFUA_6G09600)-RELATED"/>
    <property type="match status" value="1"/>
</dbReference>
<dbReference type="FunFam" id="3.30.70.360:FF:000014">
    <property type="entry name" value="N-acyl-L-amino acid amidohydrolase"/>
    <property type="match status" value="1"/>
</dbReference>
<dbReference type="GO" id="GO:0016787">
    <property type="term" value="F:hydrolase activity"/>
    <property type="evidence" value="ECO:0007669"/>
    <property type="project" value="UniProtKB-KW"/>
</dbReference>
<dbReference type="RefSeq" id="WP_092275762.1">
    <property type="nucleotide sequence ID" value="NZ_BJOE01000016.1"/>
</dbReference>
<feature type="domain" description="Peptidase M20 dimerisation" evidence="4">
    <location>
        <begin position="183"/>
        <end position="274"/>
    </location>
</feature>
<dbReference type="Gene3D" id="3.40.630.10">
    <property type="entry name" value="Zn peptidases"/>
    <property type="match status" value="1"/>
</dbReference>
<evidence type="ECO:0000313" key="6">
    <source>
        <dbReference type="Proteomes" id="UP000198915"/>
    </source>
</evidence>
<dbReference type="PIRSF" id="PIRSF005962">
    <property type="entry name" value="Pept_M20D_amidohydro"/>
    <property type="match status" value="1"/>
</dbReference>
<evidence type="ECO:0000256" key="3">
    <source>
        <dbReference type="PIRSR" id="PIRSR005962-1"/>
    </source>
</evidence>
<evidence type="ECO:0000259" key="4">
    <source>
        <dbReference type="Pfam" id="PF07687"/>
    </source>
</evidence>
<dbReference type="Pfam" id="PF07687">
    <property type="entry name" value="M20_dimer"/>
    <property type="match status" value="1"/>
</dbReference>
<evidence type="ECO:0000256" key="2">
    <source>
        <dbReference type="ARBA" id="ARBA00022801"/>
    </source>
</evidence>
<dbReference type="InterPro" id="IPR036264">
    <property type="entry name" value="Bact_exopeptidase_dim_dom"/>
</dbReference>
<organism evidence="5 6">
    <name type="scientific">Brevibacillus centrosporus</name>
    <dbReference type="NCBI Taxonomy" id="54910"/>
    <lineage>
        <taxon>Bacteria</taxon>
        <taxon>Bacillati</taxon>
        <taxon>Bacillota</taxon>
        <taxon>Bacilli</taxon>
        <taxon>Bacillales</taxon>
        <taxon>Paenibacillaceae</taxon>
        <taxon>Brevibacillus</taxon>
    </lineage>
</organism>
<feature type="binding site" evidence="3">
    <location>
        <position position="357"/>
    </location>
    <ligand>
        <name>Mn(2+)</name>
        <dbReference type="ChEBI" id="CHEBI:29035"/>
        <label>2</label>
    </ligand>
</feature>
<dbReference type="STRING" id="1884381.SAMN05518846_12140"/>
<comment type="cofactor">
    <cofactor evidence="3">
        <name>Mn(2+)</name>
        <dbReference type="ChEBI" id="CHEBI:29035"/>
    </cofactor>
    <text evidence="3">The Mn(2+) ion enhances activity.</text>
</comment>
<dbReference type="Gene3D" id="3.30.70.360">
    <property type="match status" value="1"/>
</dbReference>
<evidence type="ECO:0000313" key="5">
    <source>
        <dbReference type="EMBL" id="SFK83404.1"/>
    </source>
</evidence>
<dbReference type="NCBIfam" id="TIGR01891">
    <property type="entry name" value="amidohydrolases"/>
    <property type="match status" value="1"/>
</dbReference>
<feature type="binding site" evidence="3">
    <location>
        <position position="101"/>
    </location>
    <ligand>
        <name>Mn(2+)</name>
        <dbReference type="ChEBI" id="CHEBI:29035"/>
        <label>2</label>
    </ligand>
</feature>
<name>A0A1I4CQ41_9BACL</name>
<dbReference type="InterPro" id="IPR017439">
    <property type="entry name" value="Amidohydrolase"/>
</dbReference>
<dbReference type="AlphaFoldDB" id="A0A1I4CQ41"/>
<dbReference type="GO" id="GO:0046872">
    <property type="term" value="F:metal ion binding"/>
    <property type="evidence" value="ECO:0007669"/>
    <property type="project" value="UniProtKB-KW"/>
</dbReference>
<dbReference type="Proteomes" id="UP000198915">
    <property type="component" value="Unassembled WGS sequence"/>
</dbReference>
<feature type="binding site" evidence="3">
    <location>
        <position position="99"/>
    </location>
    <ligand>
        <name>Mn(2+)</name>
        <dbReference type="ChEBI" id="CHEBI:29035"/>
        <label>2</label>
    </ligand>
</feature>
<keyword evidence="2 5" id="KW-0378">Hydrolase</keyword>
<dbReference type="InterPro" id="IPR002933">
    <property type="entry name" value="Peptidase_M20"/>
</dbReference>
<comment type="similarity">
    <text evidence="1">Belongs to the peptidase M20 family.</text>
</comment>
<protein>
    <submittedName>
        <fullName evidence="5">Amidohydrolase</fullName>
    </submittedName>
</protein>
<reference evidence="6" key="1">
    <citation type="submission" date="2016-10" db="EMBL/GenBank/DDBJ databases">
        <authorList>
            <person name="Varghese N."/>
            <person name="Submissions S."/>
        </authorList>
    </citation>
    <scope>NUCLEOTIDE SEQUENCE [LARGE SCALE GENOMIC DNA]</scope>
    <source>
        <strain evidence="6">OK042</strain>
    </source>
</reference>
<keyword evidence="6" id="KW-1185">Reference proteome</keyword>
<proteinExistence type="inferred from homology"/>
<feature type="binding site" evidence="3">
    <location>
        <position position="160"/>
    </location>
    <ligand>
        <name>Mn(2+)</name>
        <dbReference type="ChEBI" id="CHEBI:29035"/>
        <label>2</label>
    </ligand>
</feature>
<evidence type="ECO:0000256" key="1">
    <source>
        <dbReference type="ARBA" id="ARBA00006153"/>
    </source>
</evidence>
<dbReference type="CDD" id="cd03886">
    <property type="entry name" value="M20_Acy1"/>
    <property type="match status" value="1"/>
</dbReference>
<dbReference type="PANTHER" id="PTHR11014">
    <property type="entry name" value="PEPTIDASE M20 FAMILY MEMBER"/>
    <property type="match status" value="1"/>
</dbReference>
<feature type="binding site" evidence="3">
    <location>
        <position position="135"/>
    </location>
    <ligand>
        <name>Mn(2+)</name>
        <dbReference type="ChEBI" id="CHEBI:29035"/>
        <label>2</label>
    </ligand>
</feature>
<accession>A0A1I4CQ41</accession>
<gene>
    <name evidence="5" type="ORF">SAMN05518846_12140</name>
</gene>
<dbReference type="Pfam" id="PF01546">
    <property type="entry name" value="Peptidase_M20"/>
    <property type="match status" value="1"/>
</dbReference>